<evidence type="ECO:0000313" key="2">
    <source>
        <dbReference type="Proteomes" id="UP000257139"/>
    </source>
</evidence>
<comment type="caution">
    <text evidence="1">The sequence shown here is derived from an EMBL/GenBank/DDBJ whole genome shotgun (WGS) entry which is preliminary data.</text>
</comment>
<dbReference type="AlphaFoldDB" id="A0A7Z7JFR6"/>
<accession>A0A7Z7JFR6</accession>
<dbReference type="EMBL" id="OGUU01000045">
    <property type="protein sequence ID" value="SPC25766.1"/>
    <property type="molecule type" value="Genomic_DNA"/>
</dbReference>
<organism evidence="1 2">
    <name type="scientific">Cupriavidus taiwanensis</name>
    <dbReference type="NCBI Taxonomy" id="164546"/>
    <lineage>
        <taxon>Bacteria</taxon>
        <taxon>Pseudomonadati</taxon>
        <taxon>Pseudomonadota</taxon>
        <taxon>Betaproteobacteria</taxon>
        <taxon>Burkholderiales</taxon>
        <taxon>Burkholderiaceae</taxon>
        <taxon>Cupriavidus</taxon>
    </lineage>
</organism>
<dbReference type="RefSeq" id="WP_147309055.1">
    <property type="nucleotide sequence ID" value="NZ_OFSW01000032.1"/>
</dbReference>
<reference evidence="1 2" key="1">
    <citation type="submission" date="2018-01" db="EMBL/GenBank/DDBJ databases">
        <authorList>
            <person name="Clerissi C."/>
        </authorList>
    </citation>
    <scope>NUCLEOTIDE SEQUENCE [LARGE SCALE GENOMIC DNA]</scope>
    <source>
        <strain evidence="1">Cupriavidus taiwanensis STM 6021</strain>
    </source>
</reference>
<sequence length="80" mass="8681">MEVKVKEQKKAGIAGFFGTAWDYLPASLKPDGGVPFHIRGTPLKNRLPNPAPHYQPAIELQILTADAARFLQRAGTVTPA</sequence>
<protein>
    <submittedName>
        <fullName evidence="1">Uncharacterized protein</fullName>
    </submittedName>
</protein>
<dbReference type="Proteomes" id="UP000257139">
    <property type="component" value="Unassembled WGS sequence"/>
</dbReference>
<evidence type="ECO:0000313" key="1">
    <source>
        <dbReference type="EMBL" id="SPC25766.1"/>
    </source>
</evidence>
<gene>
    <name evidence="1" type="ORF">CBM2594_U10267</name>
</gene>
<name>A0A7Z7JFR6_9BURK</name>
<proteinExistence type="predicted"/>